<dbReference type="EMBL" id="LT906435">
    <property type="protein sequence ID" value="SNU88191.1"/>
    <property type="molecule type" value="Genomic_DNA"/>
</dbReference>
<evidence type="ECO:0000313" key="2">
    <source>
        <dbReference type="EMBL" id="SNU88191.1"/>
    </source>
</evidence>
<sequence length="292" mass="32598">MNDIRQDTPAAPISNLTSRNRSTIVVIAFSTMLIAATQLIQTFVFWIVNRSDAAVIIHLTPWRALWLQTVTPIALLGLLVASFGLAWRKQWGRPLFVWTAVVWMLMVTLLSYWIMAVVNLPVYLLAIWLLYRKSSAGLHDGSRPTPRLNVRHIASVTCMALACTLHLWAWLAAMSSTSWVWRLIPHGHPWHLLVPSAMLLIAGTVLAFRSNRRQSAGIALIVSCVAMGSVLLASSVTSTFLSRYMPAPRPHGFIPYGFMAKYLTLLGGVAFWLLCPSFRTRLNGSKKFALTE</sequence>
<feature type="transmembrane region" description="Helical" evidence="1">
    <location>
        <begin position="100"/>
        <end position="131"/>
    </location>
</feature>
<accession>A0A239SRT7</accession>
<keyword evidence="1" id="KW-1133">Transmembrane helix</keyword>
<protein>
    <submittedName>
        <fullName evidence="2">Uncharacterized protein</fullName>
    </submittedName>
</protein>
<feature type="transmembrane region" description="Helical" evidence="1">
    <location>
        <begin position="220"/>
        <end position="241"/>
    </location>
</feature>
<gene>
    <name evidence="2" type="ORF">SAMEA4530655_04127</name>
</gene>
<keyword evidence="1" id="KW-0812">Transmembrane</keyword>
<evidence type="ECO:0000256" key="1">
    <source>
        <dbReference type="SAM" id="Phobius"/>
    </source>
</evidence>
<keyword evidence="1" id="KW-0472">Membrane</keyword>
<feature type="transmembrane region" description="Helical" evidence="1">
    <location>
        <begin position="69"/>
        <end position="88"/>
    </location>
</feature>
<proteinExistence type="predicted"/>
<organism evidence="2 3">
    <name type="scientific">Pandoraea sputorum</name>
    <dbReference type="NCBI Taxonomy" id="93222"/>
    <lineage>
        <taxon>Bacteria</taxon>
        <taxon>Pseudomonadati</taxon>
        <taxon>Pseudomonadota</taxon>
        <taxon>Betaproteobacteria</taxon>
        <taxon>Burkholderiales</taxon>
        <taxon>Burkholderiaceae</taxon>
        <taxon>Pandoraea</taxon>
    </lineage>
</organism>
<feature type="transmembrane region" description="Helical" evidence="1">
    <location>
        <begin position="190"/>
        <end position="208"/>
    </location>
</feature>
<keyword evidence="3" id="KW-1185">Reference proteome</keyword>
<name>A0A239SRT7_9BURK</name>
<feature type="transmembrane region" description="Helical" evidence="1">
    <location>
        <begin position="253"/>
        <end position="275"/>
    </location>
</feature>
<dbReference type="Proteomes" id="UP000215126">
    <property type="component" value="Chromosome 1"/>
</dbReference>
<evidence type="ECO:0000313" key="3">
    <source>
        <dbReference type="Proteomes" id="UP000215126"/>
    </source>
</evidence>
<feature type="transmembrane region" description="Helical" evidence="1">
    <location>
        <begin position="152"/>
        <end position="170"/>
    </location>
</feature>
<dbReference type="AlphaFoldDB" id="A0A239SRT7"/>
<reference evidence="2 3" key="1">
    <citation type="submission" date="2017-06" db="EMBL/GenBank/DDBJ databases">
        <authorList>
            <consortium name="Pathogen Informatics"/>
        </authorList>
    </citation>
    <scope>NUCLEOTIDE SEQUENCE [LARGE SCALE GENOMIC DNA]</scope>
    <source>
        <strain evidence="2 3">NCTC13161</strain>
    </source>
</reference>
<feature type="transmembrane region" description="Helical" evidence="1">
    <location>
        <begin position="24"/>
        <end position="48"/>
    </location>
</feature>